<feature type="compositionally biased region" description="Polar residues" evidence="1">
    <location>
        <begin position="25"/>
        <end position="34"/>
    </location>
</feature>
<feature type="region of interest" description="Disordered" evidence="1">
    <location>
        <begin position="1"/>
        <end position="46"/>
    </location>
</feature>
<sequence length="72" mass="7468">MSVSQNVIMGAAAAQRPYQPPVANHRTSPAQGGRSSPVPPRTEKSTPDKALEFLQSEAFDNATLAAGGAYAV</sequence>
<accession>A0ABU4SR33</accession>
<name>A0ABU4SR33_9GAMM</name>
<dbReference type="RefSeq" id="WP_319927721.1">
    <property type="nucleotide sequence ID" value="NZ_VCDP01000110.1"/>
</dbReference>
<evidence type="ECO:0000256" key="1">
    <source>
        <dbReference type="SAM" id="MobiDB-lite"/>
    </source>
</evidence>
<reference evidence="3" key="1">
    <citation type="journal article" date="2024" name="Toxins">
        <title>Genome Sequence Analysis of Native Xenorhabdus Strains Isolated from Entomopathogenic Nematodes in Argentina.</title>
        <authorList>
            <person name="Palma L."/>
            <person name="Frizzo L."/>
            <person name="Kaiser S."/>
            <person name="Berry C."/>
            <person name="Caballero P."/>
            <person name="Bode H.B."/>
            <person name="Del Valle E.E."/>
        </authorList>
    </citation>
    <scope>NUCLEOTIDE SEQUENCE [LARGE SCALE GENOMIC DNA]</scope>
    <source>
        <strain evidence="3">Reich</strain>
    </source>
</reference>
<feature type="non-terminal residue" evidence="2">
    <location>
        <position position="72"/>
    </location>
</feature>
<organism evidence="2 3">
    <name type="scientific">Xenorhabdus littoralis</name>
    <dbReference type="NCBI Taxonomy" id="2582835"/>
    <lineage>
        <taxon>Bacteria</taxon>
        <taxon>Pseudomonadati</taxon>
        <taxon>Pseudomonadota</taxon>
        <taxon>Gammaproteobacteria</taxon>
        <taxon>Enterobacterales</taxon>
        <taxon>Morganellaceae</taxon>
        <taxon>Xenorhabdus</taxon>
    </lineage>
</organism>
<evidence type="ECO:0000313" key="2">
    <source>
        <dbReference type="EMBL" id="MDX8001026.1"/>
    </source>
</evidence>
<evidence type="ECO:0000313" key="3">
    <source>
        <dbReference type="Proteomes" id="UP001271640"/>
    </source>
</evidence>
<protein>
    <submittedName>
        <fullName evidence="2">Uncharacterized protein</fullName>
    </submittedName>
</protein>
<proteinExistence type="predicted"/>
<keyword evidence="3" id="KW-1185">Reference proteome</keyword>
<gene>
    <name evidence="2" type="ORF">FE394_17975</name>
</gene>
<dbReference type="EMBL" id="VCDP01000110">
    <property type="protein sequence ID" value="MDX8001026.1"/>
    <property type="molecule type" value="Genomic_DNA"/>
</dbReference>
<comment type="caution">
    <text evidence="2">The sequence shown here is derived from an EMBL/GenBank/DDBJ whole genome shotgun (WGS) entry which is preliminary data.</text>
</comment>
<dbReference type="Proteomes" id="UP001271640">
    <property type="component" value="Unassembled WGS sequence"/>
</dbReference>